<keyword evidence="1" id="KW-1133">Transmembrane helix</keyword>
<feature type="transmembrane region" description="Helical" evidence="1">
    <location>
        <begin position="82"/>
        <end position="100"/>
    </location>
</feature>
<dbReference type="GO" id="GO:0016020">
    <property type="term" value="C:membrane"/>
    <property type="evidence" value="ECO:0007669"/>
    <property type="project" value="TreeGrafter"/>
</dbReference>
<protein>
    <submittedName>
        <fullName evidence="3">Omega-6 fatty acid desaturase (Delta-12 desaturase)</fullName>
    </submittedName>
</protein>
<evidence type="ECO:0000256" key="1">
    <source>
        <dbReference type="SAM" id="Phobius"/>
    </source>
</evidence>
<dbReference type="RefSeq" id="WP_133580086.1">
    <property type="nucleotide sequence ID" value="NZ_SNYJ01000005.1"/>
</dbReference>
<feature type="transmembrane region" description="Helical" evidence="1">
    <location>
        <begin position="47"/>
        <end position="70"/>
    </location>
</feature>
<feature type="domain" description="Fatty acid desaturase" evidence="2">
    <location>
        <begin position="50"/>
        <end position="291"/>
    </location>
</feature>
<dbReference type="Pfam" id="PF00487">
    <property type="entry name" value="FA_desaturase"/>
    <property type="match status" value="1"/>
</dbReference>
<dbReference type="CDD" id="cd03507">
    <property type="entry name" value="Delta12-FADS-like"/>
    <property type="match status" value="1"/>
</dbReference>
<evidence type="ECO:0000259" key="2">
    <source>
        <dbReference type="Pfam" id="PF00487"/>
    </source>
</evidence>
<name>A0A4R6U8G4_9BACI</name>
<gene>
    <name evidence="3" type="ORF">EV213_105251</name>
</gene>
<keyword evidence="1" id="KW-0812">Transmembrane</keyword>
<comment type="caution">
    <text evidence="3">The sequence shown here is derived from an EMBL/GenBank/DDBJ whole genome shotgun (WGS) entry which is preliminary data.</text>
</comment>
<keyword evidence="1" id="KW-0472">Membrane</keyword>
<feature type="transmembrane region" description="Helical" evidence="1">
    <location>
        <begin position="207"/>
        <end position="225"/>
    </location>
</feature>
<dbReference type="EMBL" id="SNYJ01000005">
    <property type="protein sequence ID" value="TDQ40905.1"/>
    <property type="molecule type" value="Genomic_DNA"/>
</dbReference>
<dbReference type="InterPro" id="IPR012171">
    <property type="entry name" value="Fatty_acid_desaturase"/>
</dbReference>
<dbReference type="Proteomes" id="UP000295632">
    <property type="component" value="Unassembled WGS sequence"/>
</dbReference>
<dbReference type="InterPro" id="IPR005804">
    <property type="entry name" value="FA_desaturase_dom"/>
</dbReference>
<dbReference type="GO" id="GO:0016717">
    <property type="term" value="F:oxidoreductase activity, acting on paired donors, with oxidation of a pair of donors resulting in the reduction of molecular oxygen to two molecules of water"/>
    <property type="evidence" value="ECO:0007669"/>
    <property type="project" value="TreeGrafter"/>
</dbReference>
<organism evidence="3 4">
    <name type="scientific">Aureibacillus halotolerans</name>
    <dbReference type="NCBI Taxonomy" id="1508390"/>
    <lineage>
        <taxon>Bacteria</taxon>
        <taxon>Bacillati</taxon>
        <taxon>Bacillota</taxon>
        <taxon>Bacilli</taxon>
        <taxon>Bacillales</taxon>
        <taxon>Bacillaceae</taxon>
        <taxon>Aureibacillus</taxon>
    </lineage>
</organism>
<keyword evidence="4" id="KW-1185">Reference proteome</keyword>
<feature type="transmembrane region" description="Helical" evidence="1">
    <location>
        <begin position="181"/>
        <end position="201"/>
    </location>
</feature>
<proteinExistence type="predicted"/>
<evidence type="ECO:0000313" key="3">
    <source>
        <dbReference type="EMBL" id="TDQ40905.1"/>
    </source>
</evidence>
<dbReference type="OrthoDB" id="9769653at2"/>
<accession>A0A4R6U8G4</accession>
<dbReference type="AlphaFoldDB" id="A0A4R6U8G4"/>
<feature type="transmembrane region" description="Helical" evidence="1">
    <location>
        <begin position="151"/>
        <end position="169"/>
    </location>
</feature>
<evidence type="ECO:0000313" key="4">
    <source>
        <dbReference type="Proteomes" id="UP000295632"/>
    </source>
</evidence>
<sequence>MASERSALTKAVAAFAKPRTKSSIWQMINTILPFLVLWYLAYQSLAISYWLTLGICVVAAGFFVRIFILFHDCCHYAFFKQRRVNAIVGTVTGIITFFPYRGWQRDHSVHHATSSNLDQRGTGDIWVLTVDEYIQSSFIKRFGYRLYRNPIIMFGLGPIVSFLIMNRINKKGTKWRVRSSTYLTNAAMVVVVTILCLTIGWKAFLLVHGPIFYIAGVIGIWLFYVQHQFEDTYFEKEDKWSYVKAAVEGSSYYKLPKILQWVTGNIGFHHIHHLSPRVPNYFLEKAHNHIPALQHVTTITLRTSLQSLRFRLWDQSQNRFVGFRDIKHLLKPRTNSPL</sequence>
<dbReference type="PROSITE" id="PS00018">
    <property type="entry name" value="EF_HAND_1"/>
    <property type="match status" value="1"/>
</dbReference>
<dbReference type="InterPro" id="IPR018247">
    <property type="entry name" value="EF_Hand_1_Ca_BS"/>
</dbReference>
<reference evidence="3 4" key="1">
    <citation type="submission" date="2019-03" db="EMBL/GenBank/DDBJ databases">
        <title>Genomic Encyclopedia of Type Strains, Phase IV (KMG-IV): sequencing the most valuable type-strain genomes for metagenomic binning, comparative biology and taxonomic classification.</title>
        <authorList>
            <person name="Goeker M."/>
        </authorList>
    </citation>
    <scope>NUCLEOTIDE SEQUENCE [LARGE SCALE GENOMIC DNA]</scope>
    <source>
        <strain evidence="3 4">DSM 28697</strain>
    </source>
</reference>
<dbReference type="PANTHER" id="PTHR19353:SF73">
    <property type="entry name" value="FATTY ACID DESATURASE"/>
    <property type="match status" value="1"/>
</dbReference>
<dbReference type="GO" id="GO:0006629">
    <property type="term" value="P:lipid metabolic process"/>
    <property type="evidence" value="ECO:0007669"/>
    <property type="project" value="InterPro"/>
</dbReference>
<feature type="transmembrane region" description="Helical" evidence="1">
    <location>
        <begin position="24"/>
        <end position="41"/>
    </location>
</feature>
<dbReference type="PANTHER" id="PTHR19353">
    <property type="entry name" value="FATTY ACID DESATURASE 2"/>
    <property type="match status" value="1"/>
</dbReference>